<feature type="region of interest" description="Disordered" evidence="1">
    <location>
        <begin position="892"/>
        <end position="914"/>
    </location>
</feature>
<comment type="caution">
    <text evidence="3">The sequence shown here is derived from an EMBL/GenBank/DDBJ whole genome shotgun (WGS) entry which is preliminary data.</text>
</comment>
<evidence type="ECO:0000313" key="4">
    <source>
        <dbReference type="Proteomes" id="UP000664859"/>
    </source>
</evidence>
<dbReference type="AlphaFoldDB" id="A0A835ZE91"/>
<name>A0A835ZE91_9STRA</name>
<proteinExistence type="predicted"/>
<protein>
    <submittedName>
        <fullName evidence="3">Uncharacterized protein</fullName>
    </submittedName>
</protein>
<dbReference type="EMBL" id="JAFCMP010000001">
    <property type="protein sequence ID" value="KAG5192857.1"/>
    <property type="molecule type" value="Genomic_DNA"/>
</dbReference>
<keyword evidence="2" id="KW-0812">Transmembrane</keyword>
<evidence type="ECO:0000256" key="1">
    <source>
        <dbReference type="SAM" id="MobiDB-lite"/>
    </source>
</evidence>
<evidence type="ECO:0000313" key="3">
    <source>
        <dbReference type="EMBL" id="KAG5192857.1"/>
    </source>
</evidence>
<evidence type="ECO:0000256" key="2">
    <source>
        <dbReference type="SAM" id="Phobius"/>
    </source>
</evidence>
<feature type="compositionally biased region" description="Basic and acidic residues" evidence="1">
    <location>
        <begin position="894"/>
        <end position="906"/>
    </location>
</feature>
<gene>
    <name evidence="3" type="ORF">JKP88DRAFT_272172</name>
</gene>
<accession>A0A835ZE91</accession>
<dbReference type="Proteomes" id="UP000664859">
    <property type="component" value="Unassembled WGS sequence"/>
</dbReference>
<feature type="transmembrane region" description="Helical" evidence="2">
    <location>
        <begin position="709"/>
        <end position="732"/>
    </location>
</feature>
<keyword evidence="2" id="KW-0472">Membrane</keyword>
<feature type="transmembrane region" description="Helical" evidence="2">
    <location>
        <begin position="753"/>
        <end position="773"/>
    </location>
</feature>
<reference evidence="3" key="1">
    <citation type="submission" date="2021-02" db="EMBL/GenBank/DDBJ databases">
        <title>First Annotated Genome of the Yellow-green Alga Tribonema minus.</title>
        <authorList>
            <person name="Mahan K.M."/>
        </authorList>
    </citation>
    <scope>NUCLEOTIDE SEQUENCE</scope>
    <source>
        <strain evidence="3">UTEX B ZZ1240</strain>
    </source>
</reference>
<keyword evidence="4" id="KW-1185">Reference proteome</keyword>
<organism evidence="3 4">
    <name type="scientific">Tribonema minus</name>
    <dbReference type="NCBI Taxonomy" id="303371"/>
    <lineage>
        <taxon>Eukaryota</taxon>
        <taxon>Sar</taxon>
        <taxon>Stramenopiles</taxon>
        <taxon>Ochrophyta</taxon>
        <taxon>PX clade</taxon>
        <taxon>Xanthophyceae</taxon>
        <taxon>Tribonematales</taxon>
        <taxon>Tribonemataceae</taxon>
        <taxon>Tribonema</taxon>
    </lineage>
</organism>
<keyword evidence="2" id="KW-1133">Transmembrane helix</keyword>
<sequence length="914" mass="95717">MRESERAKGDRLNPNPGGAENGVADVALGHLGCSSCSGCQRAWLTLLLPLGLLWRAATAAPASAPPAGPQLVKVNADETAGPLCVVGVDTGVPSGMCTLIDGFPQGSAADLWMASRFADFDGNGTTWSTDPNFGGVMADLVMDFAAETARLDARKRVTATAQVDLFLCGDEACNTVADLVHVASTADPGAPPTLAFGYQRLPQGLLAIPTRYIGDPGNMSSVLGPATAGTAGAGAAWSRTVGWVVDSPEWISNYPSLMPFGALVRALSVGGNVDWSLVPAGNYVDSRGVCVTLFTPVHPWFDDLAWGTAEDCVSTETYILETFFPQATEIPRARRTTPHLGAYLDLSHFETADDAGANLPAGFAPSSFSTSSWHRHAAVYDALPPSEVTPYRWQDAKWADQVILMGRTLHCKAFDNAVQSAANDTSCVPRYQASPELRLMADAAVSAAFANLLLDLTSAPRLASRFGKEYYRQELLDAAAGGVLAVLKFGSAVVLAISAAEAYPPPSVTWAPGVTLPSSASRLARRSAAQQGDDQTRWQGSSNSASVRRIRHLLHLSYLASTAPRREALPWCDITNMDMTDVQTSSTTISVSTAFNIQYAFVTTPDDEEIYPMYDCDVLWPKMGWGSPATPKRPVPARSGPDLFSLTKRSWADLSTDSDTFSQSCDGTGFAGHNCIVASAVRSGISTAASTAARRLQDSVEAQVVTADFTLTVAGALIAFSLTTVSLIAGYLGRRELVRFFARARLGVTVAKAATVFVTAFALMTYPATIIIAEEGARASNPDGGAGSAAASWVTGDASGGGYYKVVGVMTVAYASVYSTAAYVLAWVNLAVAAVCTTAICVSAARLPYVKESRWPLPRGAVSMQLAECDAGGGGDVYVARAPAPAGAAAGAEDVEKAAGSEDVEKAAGAAPQS</sequence>